<gene>
    <name evidence="1" type="ORF">HPB49_020997</name>
</gene>
<accession>A0ACB8E325</accession>
<keyword evidence="2" id="KW-1185">Reference proteome</keyword>
<organism evidence="1 2">
    <name type="scientific">Dermacentor silvarum</name>
    <name type="common">Tick</name>
    <dbReference type="NCBI Taxonomy" id="543639"/>
    <lineage>
        <taxon>Eukaryota</taxon>
        <taxon>Metazoa</taxon>
        <taxon>Ecdysozoa</taxon>
        <taxon>Arthropoda</taxon>
        <taxon>Chelicerata</taxon>
        <taxon>Arachnida</taxon>
        <taxon>Acari</taxon>
        <taxon>Parasitiformes</taxon>
        <taxon>Ixodida</taxon>
        <taxon>Ixodoidea</taxon>
        <taxon>Ixodidae</taxon>
        <taxon>Rhipicephalinae</taxon>
        <taxon>Dermacentor</taxon>
    </lineage>
</organism>
<dbReference type="EMBL" id="CM023470">
    <property type="protein sequence ID" value="KAH7981023.1"/>
    <property type="molecule type" value="Genomic_DNA"/>
</dbReference>
<evidence type="ECO:0000313" key="2">
    <source>
        <dbReference type="Proteomes" id="UP000821865"/>
    </source>
</evidence>
<sequence>MSLPANGPKAIEQSMASIGDVRLKQRAVIEFLTAEGCAPINIHRRLTAVYGDACVDVSTVRRWARTVKDQNPAASNLHTSHNLPQSEITARCFNRTSSLDAMDCSITLEREEIRCGNEVPRRPLCPLFQIPEGGCTEPPSSVTCEDLRCEQYNQTCCSRACGAKFCFGVQLDDD</sequence>
<evidence type="ECO:0000313" key="1">
    <source>
        <dbReference type="EMBL" id="KAH7981023.1"/>
    </source>
</evidence>
<dbReference type="Proteomes" id="UP000821865">
    <property type="component" value="Chromosome 1"/>
</dbReference>
<reference evidence="1" key="1">
    <citation type="submission" date="2020-05" db="EMBL/GenBank/DDBJ databases">
        <title>Large-scale comparative analyses of tick genomes elucidate their genetic diversity and vector capacities.</title>
        <authorList>
            <person name="Jia N."/>
            <person name="Wang J."/>
            <person name="Shi W."/>
            <person name="Du L."/>
            <person name="Sun Y."/>
            <person name="Zhan W."/>
            <person name="Jiang J."/>
            <person name="Wang Q."/>
            <person name="Zhang B."/>
            <person name="Ji P."/>
            <person name="Sakyi L.B."/>
            <person name="Cui X."/>
            <person name="Yuan T."/>
            <person name="Jiang B."/>
            <person name="Yang W."/>
            <person name="Lam T.T.-Y."/>
            <person name="Chang Q."/>
            <person name="Ding S."/>
            <person name="Wang X."/>
            <person name="Zhu J."/>
            <person name="Ruan X."/>
            <person name="Zhao L."/>
            <person name="Wei J."/>
            <person name="Que T."/>
            <person name="Du C."/>
            <person name="Cheng J."/>
            <person name="Dai P."/>
            <person name="Han X."/>
            <person name="Huang E."/>
            <person name="Gao Y."/>
            <person name="Liu J."/>
            <person name="Shao H."/>
            <person name="Ye R."/>
            <person name="Li L."/>
            <person name="Wei W."/>
            <person name="Wang X."/>
            <person name="Wang C."/>
            <person name="Yang T."/>
            <person name="Huo Q."/>
            <person name="Li W."/>
            <person name="Guo W."/>
            <person name="Chen H."/>
            <person name="Zhou L."/>
            <person name="Ni X."/>
            <person name="Tian J."/>
            <person name="Zhou Y."/>
            <person name="Sheng Y."/>
            <person name="Liu T."/>
            <person name="Pan Y."/>
            <person name="Xia L."/>
            <person name="Li J."/>
            <person name="Zhao F."/>
            <person name="Cao W."/>
        </authorList>
    </citation>
    <scope>NUCLEOTIDE SEQUENCE</scope>
    <source>
        <strain evidence="1">Dsil-2018</strain>
    </source>
</reference>
<name>A0ACB8E325_DERSI</name>
<comment type="caution">
    <text evidence="1">The sequence shown here is derived from an EMBL/GenBank/DDBJ whole genome shotgun (WGS) entry which is preliminary data.</text>
</comment>
<protein>
    <submittedName>
        <fullName evidence="1">Uncharacterized protein</fullName>
    </submittedName>
</protein>
<proteinExistence type="predicted"/>